<feature type="compositionally biased region" description="Polar residues" evidence="1">
    <location>
        <begin position="117"/>
        <end position="137"/>
    </location>
</feature>
<dbReference type="Gene3D" id="1.20.1280.50">
    <property type="match status" value="1"/>
</dbReference>
<name>A0AAW1PIC7_9CHLO</name>
<evidence type="ECO:0000259" key="2">
    <source>
        <dbReference type="Pfam" id="PF12937"/>
    </source>
</evidence>
<evidence type="ECO:0000313" key="3">
    <source>
        <dbReference type="EMBL" id="KAK9808372.1"/>
    </source>
</evidence>
<dbReference type="EMBL" id="JALJOQ010000024">
    <property type="protein sequence ID" value="KAK9808372.1"/>
    <property type="molecule type" value="Genomic_DNA"/>
</dbReference>
<organism evidence="3 4">
    <name type="scientific">Symbiochloris irregularis</name>
    <dbReference type="NCBI Taxonomy" id="706552"/>
    <lineage>
        <taxon>Eukaryota</taxon>
        <taxon>Viridiplantae</taxon>
        <taxon>Chlorophyta</taxon>
        <taxon>core chlorophytes</taxon>
        <taxon>Trebouxiophyceae</taxon>
        <taxon>Trebouxiales</taxon>
        <taxon>Trebouxiaceae</taxon>
        <taxon>Symbiochloris</taxon>
    </lineage>
</organism>
<sequence>MKKRGKSETEPITGPWRFARDTHINLTSGPRIQATAHSSSVHMSRKWLKRLSVTSSRRQRDEDTEAEQTRASQTAGSLGRSSAPEGTQGAQSVPSTPRRASGSWIRRLSLPGGRQSFVGSSRQTADALETPSSSQPSPWIARLSFGASKASKTQSGGAGSGAPSTSQPQQQTGWLRRWSLPSTSRSDANAVSERSSVSAAPQQMLGKLSRRSWPFSRPSLQADNNDEDPEEDACAALQNSLGRVSIVRDPVGGGEYKGSLPQVNGLPGASPRNGQLRFEDAIIADILVKVFQHLTLEEIVRSAAGVNRRWYSLATSNAVWQPRLEHCALQDVFQPPIKYHSAIAQLCGFNLLVNPGLASWGISSVGPISKGGRLFASKRTWQAQINCWSTYALSADSSRAHLPKMMSDITRSGPASVLVLSTPSWASPEAVQTVDLVDMLVRRGMKPGAAAAFLDTCPPLSASVWVKRGMHLRGAHLEGYAAVVLDKGRERGAYLPEGLGGLRTGSVISAQNSMGYWFSWAPDDSVLKACKRERRQRLVTPYGTFSRLSTTFTDYGQGLRRVHFMLKGISNRQLPTHTKLGSEGV</sequence>
<comment type="caution">
    <text evidence="3">The sequence shown here is derived from an EMBL/GenBank/DDBJ whole genome shotgun (WGS) entry which is preliminary data.</text>
</comment>
<feature type="compositionally biased region" description="Polar residues" evidence="1">
    <location>
        <begin position="24"/>
        <end position="42"/>
    </location>
</feature>
<feature type="domain" description="F-box" evidence="2">
    <location>
        <begin position="285"/>
        <end position="321"/>
    </location>
</feature>
<dbReference type="InterPro" id="IPR001810">
    <property type="entry name" value="F-box_dom"/>
</dbReference>
<gene>
    <name evidence="3" type="ORF">WJX73_007877</name>
</gene>
<reference evidence="3 4" key="1">
    <citation type="journal article" date="2024" name="Nat. Commun.">
        <title>Phylogenomics reveals the evolutionary origins of lichenization in chlorophyte algae.</title>
        <authorList>
            <person name="Puginier C."/>
            <person name="Libourel C."/>
            <person name="Otte J."/>
            <person name="Skaloud P."/>
            <person name="Haon M."/>
            <person name="Grisel S."/>
            <person name="Petersen M."/>
            <person name="Berrin J.G."/>
            <person name="Delaux P.M."/>
            <person name="Dal Grande F."/>
            <person name="Keller J."/>
        </authorList>
    </citation>
    <scope>NUCLEOTIDE SEQUENCE [LARGE SCALE GENOMIC DNA]</scope>
    <source>
        <strain evidence="3 4">SAG 2036</strain>
    </source>
</reference>
<dbReference type="SUPFAM" id="SSF81383">
    <property type="entry name" value="F-box domain"/>
    <property type="match status" value="1"/>
</dbReference>
<proteinExistence type="predicted"/>
<dbReference type="AlphaFoldDB" id="A0AAW1PIC7"/>
<evidence type="ECO:0000256" key="1">
    <source>
        <dbReference type="SAM" id="MobiDB-lite"/>
    </source>
</evidence>
<protein>
    <recommendedName>
        <fullName evidence="2">F-box domain-containing protein</fullName>
    </recommendedName>
</protein>
<feature type="compositionally biased region" description="Polar residues" evidence="1">
    <location>
        <begin position="180"/>
        <end position="201"/>
    </location>
</feature>
<dbReference type="InterPro" id="IPR036047">
    <property type="entry name" value="F-box-like_dom_sf"/>
</dbReference>
<dbReference type="Pfam" id="PF12937">
    <property type="entry name" value="F-box-like"/>
    <property type="match status" value="1"/>
</dbReference>
<feature type="region of interest" description="Disordered" evidence="1">
    <location>
        <begin position="1"/>
        <end position="231"/>
    </location>
</feature>
<dbReference type="Proteomes" id="UP001465755">
    <property type="component" value="Unassembled WGS sequence"/>
</dbReference>
<accession>A0AAW1PIC7</accession>
<evidence type="ECO:0000313" key="4">
    <source>
        <dbReference type="Proteomes" id="UP001465755"/>
    </source>
</evidence>
<feature type="compositionally biased region" description="Polar residues" evidence="1">
    <location>
        <begin position="69"/>
        <end position="95"/>
    </location>
</feature>
<keyword evidence="4" id="KW-1185">Reference proteome</keyword>